<dbReference type="AlphaFoldDB" id="A0A381NV18"/>
<keyword evidence="2" id="KW-1133">Transmembrane helix</keyword>
<evidence type="ECO:0000259" key="3">
    <source>
        <dbReference type="Pfam" id="PF22827"/>
    </source>
</evidence>
<dbReference type="Pfam" id="PF22827">
    <property type="entry name" value="GldL_N"/>
    <property type="match status" value="1"/>
</dbReference>
<reference evidence="4" key="1">
    <citation type="submission" date="2018-05" db="EMBL/GenBank/DDBJ databases">
        <authorList>
            <person name="Lanie J.A."/>
            <person name="Ng W.-L."/>
            <person name="Kazmierczak K.M."/>
            <person name="Andrzejewski T.M."/>
            <person name="Davidsen T.M."/>
            <person name="Wayne K.J."/>
            <person name="Tettelin H."/>
            <person name="Glass J.I."/>
            <person name="Rusch D."/>
            <person name="Podicherti R."/>
            <person name="Tsui H.-C.T."/>
            <person name="Winkler M.E."/>
        </authorList>
    </citation>
    <scope>NUCLEOTIDE SEQUENCE</scope>
</reference>
<keyword evidence="1" id="KW-0175">Coiled coil</keyword>
<evidence type="ECO:0000256" key="2">
    <source>
        <dbReference type="SAM" id="Phobius"/>
    </source>
</evidence>
<dbReference type="EMBL" id="UINC01000597">
    <property type="protein sequence ID" value="SUZ58099.1"/>
    <property type="molecule type" value="Genomic_DNA"/>
</dbReference>
<evidence type="ECO:0000313" key="4">
    <source>
        <dbReference type="EMBL" id="SUZ58099.1"/>
    </source>
</evidence>
<protein>
    <recommendedName>
        <fullName evidence="3">Gliding motility protein GldL-like N-terminal domain-containing protein</fullName>
    </recommendedName>
</protein>
<gene>
    <name evidence="4" type="ORF">METZ01_LOCUS10953</name>
</gene>
<organism evidence="4">
    <name type="scientific">marine metagenome</name>
    <dbReference type="NCBI Taxonomy" id="408172"/>
    <lineage>
        <taxon>unclassified sequences</taxon>
        <taxon>metagenomes</taxon>
        <taxon>ecological metagenomes</taxon>
    </lineage>
</organism>
<dbReference type="InterPro" id="IPR055087">
    <property type="entry name" value="GldL-like_N"/>
</dbReference>
<sequence>MTFKLSKNAMNMAYGLGASVVIIGALMKIIHQDLNLGLFTITGNTMLTIGLVTEALVFVIFAFDFPGEDLDWTIVYPELGGGIGGPKPTPEGMLTKKLDSMLAQAKVDVSLMSSLSNSIKDFEASAKSGANSASELAKINKEFANNAVQLQKQMESLSNNLESLNSVYGGVLSAMNKK</sequence>
<accession>A0A381NV18</accession>
<feature type="transmembrane region" description="Helical" evidence="2">
    <location>
        <begin position="36"/>
        <end position="63"/>
    </location>
</feature>
<dbReference type="NCBIfam" id="TIGR03513">
    <property type="entry name" value="GldL_gliding"/>
    <property type="match status" value="1"/>
</dbReference>
<keyword evidence="2" id="KW-0812">Transmembrane</keyword>
<feature type="transmembrane region" description="Helical" evidence="2">
    <location>
        <begin position="12"/>
        <end position="30"/>
    </location>
</feature>
<proteinExistence type="predicted"/>
<feature type="domain" description="Gliding motility protein GldL-like N-terminal" evidence="3">
    <location>
        <begin position="13"/>
        <end position="80"/>
    </location>
</feature>
<keyword evidence="2" id="KW-0472">Membrane</keyword>
<name>A0A381NV18_9ZZZZ</name>
<evidence type="ECO:0000256" key="1">
    <source>
        <dbReference type="SAM" id="Coils"/>
    </source>
</evidence>
<dbReference type="InterPro" id="IPR019852">
    <property type="entry name" value="Motility-assoc_prot_GldL"/>
</dbReference>
<feature type="coiled-coil region" evidence="1">
    <location>
        <begin position="140"/>
        <end position="167"/>
    </location>
</feature>